<accession>A0A6C2U4L2</accession>
<dbReference type="RefSeq" id="WP_222847209.1">
    <property type="nucleotide sequence ID" value="NZ_CAAHFG010000002.1"/>
</dbReference>
<organism evidence="2 3">
    <name type="scientific">Pontiella desulfatans</name>
    <dbReference type="NCBI Taxonomy" id="2750659"/>
    <lineage>
        <taxon>Bacteria</taxon>
        <taxon>Pseudomonadati</taxon>
        <taxon>Kiritimatiellota</taxon>
        <taxon>Kiritimatiellia</taxon>
        <taxon>Kiritimatiellales</taxon>
        <taxon>Pontiellaceae</taxon>
        <taxon>Pontiella</taxon>
    </lineage>
</organism>
<proteinExistence type="predicted"/>
<keyword evidence="3" id="KW-1185">Reference proteome</keyword>
<dbReference type="Proteomes" id="UP000366872">
    <property type="component" value="Unassembled WGS sequence"/>
</dbReference>
<evidence type="ECO:0000313" key="2">
    <source>
        <dbReference type="EMBL" id="VGO14769.1"/>
    </source>
</evidence>
<reference evidence="2 3" key="1">
    <citation type="submission" date="2019-04" db="EMBL/GenBank/DDBJ databases">
        <authorList>
            <person name="Van Vliet M D."/>
        </authorList>
    </citation>
    <scope>NUCLEOTIDE SEQUENCE [LARGE SCALE GENOMIC DNA]</scope>
    <source>
        <strain evidence="2 3">F1</strain>
    </source>
</reference>
<dbReference type="AlphaFoldDB" id="A0A6C2U4L2"/>
<sequence>MPLQLVTGKQIKPQRVVIYAPEGIGKSTFASQFPKPLFIDIEGGTSTLDVARAPKASSWAMFKEQLKEIKADPMGFATLVIDTADWAERLCLQHICDSNNWASIEEPGYGKGFVRAGEEWGKFLDFLTDLSTAAGMNVVVLAHAHLKKFEQPDESGAYDRYEMKLSKYAAPLLKEWADMVLFCNYETIVVQDANTKTNKAQGGKRVIHTTHHVCWDAKNRHDLPAKLDFPKAGAFEQIGHCFPAVGGASSTSTEAAPLEARVEPGPPSDDVPADFVAQPDPADAVHANQPAPAAEPTGTKVPFTDPTAFPAALFELMHANQVQEAEIQQVVAAKGYYPADTPVGNYADDFVAGVLVAAWEQVFNAIKSNRKEKAA</sequence>
<feature type="region of interest" description="Disordered" evidence="1">
    <location>
        <begin position="252"/>
        <end position="271"/>
    </location>
</feature>
<evidence type="ECO:0008006" key="4">
    <source>
        <dbReference type="Google" id="ProtNLM"/>
    </source>
</evidence>
<dbReference type="Pfam" id="PF13479">
    <property type="entry name" value="AAA_24"/>
    <property type="match status" value="1"/>
</dbReference>
<evidence type="ECO:0000313" key="3">
    <source>
        <dbReference type="Proteomes" id="UP000366872"/>
    </source>
</evidence>
<dbReference type="EMBL" id="CAAHFG010000002">
    <property type="protein sequence ID" value="VGO14769.1"/>
    <property type="molecule type" value="Genomic_DNA"/>
</dbReference>
<protein>
    <recommendedName>
        <fullName evidence="4">ATP-binding protein</fullName>
    </recommendedName>
</protein>
<gene>
    <name evidence="2" type="ORF">PDESU_03338</name>
</gene>
<name>A0A6C2U4L2_PONDE</name>
<evidence type="ECO:0000256" key="1">
    <source>
        <dbReference type="SAM" id="MobiDB-lite"/>
    </source>
</evidence>